<evidence type="ECO:0000256" key="10">
    <source>
        <dbReference type="ARBA" id="ARBA00029409"/>
    </source>
</evidence>
<dbReference type="Proteomes" id="UP000186997">
    <property type="component" value="Unassembled WGS sequence"/>
</dbReference>
<accession>A0A1R3XHM9</accession>
<feature type="domain" description="7,8-dihydro-6-hydroxymethylpterin-pyrophosphokinase" evidence="13">
    <location>
        <begin position="11"/>
        <end position="161"/>
    </location>
</feature>
<evidence type="ECO:0000256" key="11">
    <source>
        <dbReference type="ARBA" id="ARBA00029766"/>
    </source>
</evidence>
<dbReference type="GO" id="GO:0005524">
    <property type="term" value="F:ATP binding"/>
    <property type="evidence" value="ECO:0007669"/>
    <property type="project" value="UniProtKB-KW"/>
</dbReference>
<dbReference type="InterPro" id="IPR035907">
    <property type="entry name" value="Hppk_sf"/>
</dbReference>
<dbReference type="UniPathway" id="UPA00077">
    <property type="reaction ID" value="UER00155"/>
</dbReference>
<evidence type="ECO:0000256" key="1">
    <source>
        <dbReference type="ARBA" id="ARBA00005051"/>
    </source>
</evidence>
<dbReference type="NCBIfam" id="TIGR01498">
    <property type="entry name" value="folK"/>
    <property type="match status" value="1"/>
</dbReference>
<proteinExistence type="inferred from homology"/>
<dbReference type="CDD" id="cd00483">
    <property type="entry name" value="HPPK"/>
    <property type="match status" value="1"/>
</dbReference>
<keyword evidence="9" id="KW-0289">Folate biosynthesis</keyword>
<dbReference type="STRING" id="287098.SAMN05421665_3275"/>
<dbReference type="EC" id="2.7.6.3" evidence="3"/>
<keyword evidence="7 14" id="KW-0418">Kinase</keyword>
<reference evidence="15" key="1">
    <citation type="submission" date="2017-01" db="EMBL/GenBank/DDBJ databases">
        <authorList>
            <person name="Varghese N."/>
            <person name="Submissions S."/>
        </authorList>
    </citation>
    <scope>NUCLEOTIDE SEQUENCE [LARGE SCALE GENOMIC DNA]</scope>
    <source>
        <strain evidence="15">DSM 29591</strain>
    </source>
</reference>
<evidence type="ECO:0000256" key="8">
    <source>
        <dbReference type="ARBA" id="ARBA00022840"/>
    </source>
</evidence>
<evidence type="ECO:0000256" key="5">
    <source>
        <dbReference type="ARBA" id="ARBA00022679"/>
    </source>
</evidence>
<dbReference type="Gene3D" id="3.30.70.560">
    <property type="entry name" value="7,8-Dihydro-6-hydroxymethylpterin-pyrophosphokinase HPPK"/>
    <property type="match status" value="1"/>
</dbReference>
<organism evidence="14 15">
    <name type="scientific">Yoonia rosea</name>
    <dbReference type="NCBI Taxonomy" id="287098"/>
    <lineage>
        <taxon>Bacteria</taxon>
        <taxon>Pseudomonadati</taxon>
        <taxon>Pseudomonadota</taxon>
        <taxon>Alphaproteobacteria</taxon>
        <taxon>Rhodobacterales</taxon>
        <taxon>Paracoccaceae</taxon>
        <taxon>Yoonia</taxon>
    </lineage>
</organism>
<evidence type="ECO:0000256" key="6">
    <source>
        <dbReference type="ARBA" id="ARBA00022741"/>
    </source>
</evidence>
<dbReference type="PANTHER" id="PTHR43071:SF1">
    <property type="entry name" value="2-AMINO-4-HYDROXY-6-HYDROXYMETHYLDIHYDROPTERIDINE PYROPHOSPHOKINASE"/>
    <property type="match status" value="1"/>
</dbReference>
<evidence type="ECO:0000256" key="12">
    <source>
        <dbReference type="ARBA" id="ARBA00033413"/>
    </source>
</evidence>
<sequence>MTNPECRIALICLGSNEESAWGGALATVRKAIHMVAGLSEKPTQSSALYATPAFPEGAGPDFVNAAMAIFTTLAPADLLEHLHRIEAAAGRERTKRWGQRTLDLDLIAVGDMVMPDHDTYAYWRDLPLQDQLIETPEQLVLPHPRMQDRAFVLVPLCDVAPEWRHPLLRRSVAEICADLPLAARAEVTPLAAPDAP</sequence>
<evidence type="ECO:0000313" key="15">
    <source>
        <dbReference type="Proteomes" id="UP000186997"/>
    </source>
</evidence>
<name>A0A1R3XHM9_9RHOB</name>
<evidence type="ECO:0000256" key="7">
    <source>
        <dbReference type="ARBA" id="ARBA00022777"/>
    </source>
</evidence>
<keyword evidence="8" id="KW-0067">ATP-binding</keyword>
<dbReference type="OrthoDB" id="9808041at2"/>
<evidence type="ECO:0000256" key="9">
    <source>
        <dbReference type="ARBA" id="ARBA00022909"/>
    </source>
</evidence>
<evidence type="ECO:0000313" key="14">
    <source>
        <dbReference type="EMBL" id="SIT90928.1"/>
    </source>
</evidence>
<evidence type="ECO:0000256" key="2">
    <source>
        <dbReference type="ARBA" id="ARBA00005810"/>
    </source>
</evidence>
<evidence type="ECO:0000256" key="4">
    <source>
        <dbReference type="ARBA" id="ARBA00016218"/>
    </source>
</evidence>
<keyword evidence="6" id="KW-0547">Nucleotide-binding</keyword>
<dbReference type="GO" id="GO:0003848">
    <property type="term" value="F:2-amino-4-hydroxy-6-hydroxymethyldihydropteridine diphosphokinase activity"/>
    <property type="evidence" value="ECO:0007669"/>
    <property type="project" value="UniProtKB-EC"/>
</dbReference>
<dbReference type="EMBL" id="FTPR01000003">
    <property type="protein sequence ID" value="SIT90928.1"/>
    <property type="molecule type" value="Genomic_DNA"/>
</dbReference>
<evidence type="ECO:0000256" key="3">
    <source>
        <dbReference type="ARBA" id="ARBA00013253"/>
    </source>
</evidence>
<keyword evidence="15" id="KW-1185">Reference proteome</keyword>
<gene>
    <name evidence="14" type="ORF">SAMN05421665_3275</name>
</gene>
<comment type="function">
    <text evidence="10">Catalyzes the transfer of pyrophosphate from adenosine triphosphate (ATP) to 6-hydroxymethyl-7,8-dihydropterin, an enzymatic step in folate biosynthesis pathway.</text>
</comment>
<dbReference type="RefSeq" id="WP_076660924.1">
    <property type="nucleotide sequence ID" value="NZ_FTPR01000003.1"/>
</dbReference>
<dbReference type="SUPFAM" id="SSF55083">
    <property type="entry name" value="6-hydroxymethyl-7,8-dihydropterin pyrophosphokinase, HPPK"/>
    <property type="match status" value="1"/>
</dbReference>
<protein>
    <recommendedName>
        <fullName evidence="4">2-amino-4-hydroxy-6-hydroxymethyldihydropteridine pyrophosphokinase</fullName>
        <ecNumber evidence="3">2.7.6.3</ecNumber>
    </recommendedName>
    <alternativeName>
        <fullName evidence="11">6-hydroxymethyl-7,8-dihydropterin pyrophosphokinase</fullName>
    </alternativeName>
    <alternativeName>
        <fullName evidence="12">7,8-dihydro-6-hydroxymethylpterin-pyrophosphokinase</fullName>
    </alternativeName>
</protein>
<dbReference type="InterPro" id="IPR000550">
    <property type="entry name" value="Hppk"/>
</dbReference>
<dbReference type="GO" id="GO:0046656">
    <property type="term" value="P:folic acid biosynthetic process"/>
    <property type="evidence" value="ECO:0007669"/>
    <property type="project" value="UniProtKB-KW"/>
</dbReference>
<evidence type="ECO:0000259" key="13">
    <source>
        <dbReference type="Pfam" id="PF01288"/>
    </source>
</evidence>
<dbReference type="GO" id="GO:0046654">
    <property type="term" value="P:tetrahydrofolate biosynthetic process"/>
    <property type="evidence" value="ECO:0007669"/>
    <property type="project" value="UniProtKB-UniPathway"/>
</dbReference>
<dbReference type="GO" id="GO:0016301">
    <property type="term" value="F:kinase activity"/>
    <property type="evidence" value="ECO:0007669"/>
    <property type="project" value="UniProtKB-KW"/>
</dbReference>
<keyword evidence="5" id="KW-0808">Transferase</keyword>
<comment type="pathway">
    <text evidence="1">Cofactor biosynthesis; tetrahydrofolate biosynthesis; 2-amino-4-hydroxy-6-hydroxymethyl-7,8-dihydropteridine diphosphate from 7,8-dihydroneopterin triphosphate: step 4/4.</text>
</comment>
<dbReference type="Pfam" id="PF01288">
    <property type="entry name" value="HPPK"/>
    <property type="match status" value="1"/>
</dbReference>
<dbReference type="AlphaFoldDB" id="A0A1R3XHM9"/>
<dbReference type="PANTHER" id="PTHR43071">
    <property type="entry name" value="2-AMINO-4-HYDROXY-6-HYDROXYMETHYLDIHYDROPTERIDINE PYROPHOSPHOKINASE"/>
    <property type="match status" value="1"/>
</dbReference>
<comment type="similarity">
    <text evidence="2">Belongs to the HPPK family.</text>
</comment>